<dbReference type="OrthoDB" id="21502at2759"/>
<dbReference type="InterPro" id="IPR023213">
    <property type="entry name" value="CAT-like_dom_sf"/>
</dbReference>
<organism evidence="1 2">
    <name type="scientific">Coleophoma cylindrospora</name>
    <dbReference type="NCBI Taxonomy" id="1849047"/>
    <lineage>
        <taxon>Eukaryota</taxon>
        <taxon>Fungi</taxon>
        <taxon>Dikarya</taxon>
        <taxon>Ascomycota</taxon>
        <taxon>Pezizomycotina</taxon>
        <taxon>Leotiomycetes</taxon>
        <taxon>Helotiales</taxon>
        <taxon>Dermateaceae</taxon>
        <taxon>Coleophoma</taxon>
    </lineage>
</organism>
<dbReference type="Pfam" id="PF02458">
    <property type="entry name" value="Transferase"/>
    <property type="match status" value="1"/>
</dbReference>
<name>A0A3D8Q4F6_9HELO</name>
<gene>
    <name evidence="1" type="ORF">BP6252_14030</name>
</gene>
<sequence length="476" mass="53001">MEFPAEYASRTNEGNSKSTTVFVGIVVNGRLDINLLRLKAQELVSQWPLLGGVVLTKTSPYTLAKGSNCDFKARRVDADVSNYIPFDFRVNTADLSSNIPWVSIELSGVDSIIHFDAISASELPPKAVFTLRVTVLNDSTLLGFRMPHYLADAQAMFDVVKAYCDLIAGRQLPMLVAPPDVEMPLSQLTKIDAQAPSSIQPIDCLEKVKICAADEVHSLGLWNSIRTAFGVLFAHFAQGLLQSTDFSERYIYLPKDLVCRLQIECQEELERTSLADVKLSKTDVIAAWYLKTAFRNVAGDDGPFDAMHTMNHRFSCDPPKPGSTYLKNSQYAMAIRWSSFKDFQSSSLAQVALAFRMAVMQNKQPSVIKTFHEFYEKHADSILSFGPEGNRIGFLSIYSSWSTFPFYDLDFSGALEKLDVPTTSEAGKVAFVHPSIYGPRGINIRPVTIVLKDGNGGFWLKSDLLRSAWKCMIKHE</sequence>
<evidence type="ECO:0000313" key="1">
    <source>
        <dbReference type="EMBL" id="RDW56709.1"/>
    </source>
</evidence>
<keyword evidence="2" id="KW-1185">Reference proteome</keyword>
<accession>A0A3D8Q4F6</accession>
<reference evidence="1 2" key="1">
    <citation type="journal article" date="2018" name="IMA Fungus">
        <title>IMA Genome-F 9: Draft genome sequence of Annulohypoxylon stygium, Aspergillus mulundensis, Berkeleyomyces basicola (syn. Thielaviopsis basicola), Ceratocystis smalleyi, two Cercospora beticola strains, Coleophoma cylindrospora, Fusarium fracticaudum, Phialophora cf. hyalina, and Morchella septimelata.</title>
        <authorList>
            <person name="Wingfield B.D."/>
            <person name="Bills G.F."/>
            <person name="Dong Y."/>
            <person name="Huang W."/>
            <person name="Nel W.J."/>
            <person name="Swalarsk-Parry B.S."/>
            <person name="Vaghefi N."/>
            <person name="Wilken P.M."/>
            <person name="An Z."/>
            <person name="de Beer Z.W."/>
            <person name="De Vos L."/>
            <person name="Chen L."/>
            <person name="Duong T.A."/>
            <person name="Gao Y."/>
            <person name="Hammerbacher A."/>
            <person name="Kikkert J.R."/>
            <person name="Li Y."/>
            <person name="Li H."/>
            <person name="Li K."/>
            <person name="Li Q."/>
            <person name="Liu X."/>
            <person name="Ma X."/>
            <person name="Naidoo K."/>
            <person name="Pethybridge S.J."/>
            <person name="Sun J."/>
            <person name="Steenkamp E.T."/>
            <person name="van der Nest M.A."/>
            <person name="van Wyk S."/>
            <person name="Wingfield M.J."/>
            <person name="Xiong C."/>
            <person name="Yue Q."/>
            <person name="Zhang X."/>
        </authorList>
    </citation>
    <scope>NUCLEOTIDE SEQUENCE [LARGE SCALE GENOMIC DNA]</scope>
    <source>
        <strain evidence="1 2">BP6252</strain>
    </source>
</reference>
<evidence type="ECO:0008006" key="3">
    <source>
        <dbReference type="Google" id="ProtNLM"/>
    </source>
</evidence>
<protein>
    <recommendedName>
        <fullName evidence="3">Transferase family protein</fullName>
    </recommendedName>
</protein>
<evidence type="ECO:0000313" key="2">
    <source>
        <dbReference type="Proteomes" id="UP000256645"/>
    </source>
</evidence>
<dbReference type="AlphaFoldDB" id="A0A3D8Q4F6"/>
<dbReference type="EMBL" id="PDLM01000033">
    <property type="protein sequence ID" value="RDW56709.1"/>
    <property type="molecule type" value="Genomic_DNA"/>
</dbReference>
<proteinExistence type="predicted"/>
<dbReference type="Gene3D" id="3.30.559.10">
    <property type="entry name" value="Chloramphenicol acetyltransferase-like domain"/>
    <property type="match status" value="2"/>
</dbReference>
<dbReference type="STRING" id="1849047.A0A3D8Q4F6"/>
<comment type="caution">
    <text evidence="1">The sequence shown here is derived from an EMBL/GenBank/DDBJ whole genome shotgun (WGS) entry which is preliminary data.</text>
</comment>
<dbReference type="Proteomes" id="UP000256645">
    <property type="component" value="Unassembled WGS sequence"/>
</dbReference>